<keyword evidence="2" id="KW-1185">Reference proteome</keyword>
<accession>A0AAV7TAP3</accession>
<protein>
    <submittedName>
        <fullName evidence="1">Uncharacterized protein</fullName>
    </submittedName>
</protein>
<name>A0AAV7TAP3_PLEWA</name>
<dbReference type="EMBL" id="JANPWB010000007">
    <property type="protein sequence ID" value="KAJ1173491.1"/>
    <property type="molecule type" value="Genomic_DNA"/>
</dbReference>
<evidence type="ECO:0000313" key="2">
    <source>
        <dbReference type="Proteomes" id="UP001066276"/>
    </source>
</evidence>
<comment type="caution">
    <text evidence="1">The sequence shown here is derived from an EMBL/GenBank/DDBJ whole genome shotgun (WGS) entry which is preliminary data.</text>
</comment>
<dbReference type="AlphaFoldDB" id="A0AAV7TAP3"/>
<proteinExistence type="predicted"/>
<reference evidence="1" key="1">
    <citation type="journal article" date="2022" name="bioRxiv">
        <title>Sequencing and chromosome-scale assembly of the giantPleurodeles waltlgenome.</title>
        <authorList>
            <person name="Brown T."/>
            <person name="Elewa A."/>
            <person name="Iarovenko S."/>
            <person name="Subramanian E."/>
            <person name="Araus A.J."/>
            <person name="Petzold A."/>
            <person name="Susuki M."/>
            <person name="Suzuki K.-i.T."/>
            <person name="Hayashi T."/>
            <person name="Toyoda A."/>
            <person name="Oliveira C."/>
            <person name="Osipova E."/>
            <person name="Leigh N.D."/>
            <person name="Simon A."/>
            <person name="Yun M.H."/>
        </authorList>
    </citation>
    <scope>NUCLEOTIDE SEQUENCE</scope>
    <source>
        <strain evidence="1">20211129_DDA</strain>
        <tissue evidence="1">Liver</tissue>
    </source>
</reference>
<evidence type="ECO:0000313" key="1">
    <source>
        <dbReference type="EMBL" id="KAJ1173491.1"/>
    </source>
</evidence>
<sequence>MKPGVTRAASNFSHSERVRSARFHQLDILLSHLQLRSAAALGGHGSHTLKDLTSRRHSQLPWWQGDLFGSPALRAHTCRETVDPGESAHTGSVSRALIGPLDCCPCSPLGVDQQGQLWGERLRAASKPRAVRCYEGGSRGIRVHLCRGIGALPPGKPNTPGPILMLLRPSVLIRWHGSLG</sequence>
<organism evidence="1 2">
    <name type="scientific">Pleurodeles waltl</name>
    <name type="common">Iberian ribbed newt</name>
    <dbReference type="NCBI Taxonomy" id="8319"/>
    <lineage>
        <taxon>Eukaryota</taxon>
        <taxon>Metazoa</taxon>
        <taxon>Chordata</taxon>
        <taxon>Craniata</taxon>
        <taxon>Vertebrata</taxon>
        <taxon>Euteleostomi</taxon>
        <taxon>Amphibia</taxon>
        <taxon>Batrachia</taxon>
        <taxon>Caudata</taxon>
        <taxon>Salamandroidea</taxon>
        <taxon>Salamandridae</taxon>
        <taxon>Pleurodelinae</taxon>
        <taxon>Pleurodeles</taxon>
    </lineage>
</organism>
<dbReference type="Proteomes" id="UP001066276">
    <property type="component" value="Chromosome 4_1"/>
</dbReference>
<gene>
    <name evidence="1" type="ORF">NDU88_005323</name>
</gene>